<dbReference type="GO" id="GO:0005524">
    <property type="term" value="F:ATP binding"/>
    <property type="evidence" value="ECO:0007669"/>
    <property type="project" value="UniProtKB-KW"/>
</dbReference>
<evidence type="ECO:0000259" key="2">
    <source>
        <dbReference type="Pfam" id="PF17850"/>
    </source>
</evidence>
<gene>
    <name evidence="3" type="ORF">SAMN05421863_103141</name>
</gene>
<feature type="non-terminal residue" evidence="3">
    <location>
        <position position="1"/>
    </location>
</feature>
<dbReference type="EMBL" id="FOUB01000031">
    <property type="protein sequence ID" value="SFM49308.1"/>
    <property type="molecule type" value="Genomic_DNA"/>
</dbReference>
<dbReference type="InterPro" id="IPR041193">
    <property type="entry name" value="CysA_C"/>
</dbReference>
<feature type="domain" description="TOBE-like" evidence="1">
    <location>
        <begin position="44"/>
        <end position="102"/>
    </location>
</feature>
<dbReference type="Proteomes" id="UP000183287">
    <property type="component" value="Unassembled WGS sequence"/>
</dbReference>
<sequence length="112" mass="12730">RVHQGRAWIGDVEIDAPEHAEAENLAAIAYVRPHDIEVDRVINGESALPAHVVHILSVGPVVKLELAQEDNQNKNLIQVEISKERFRDLQLVKGDQVFIKPRRLDLFPHQLH</sequence>
<proteinExistence type="predicted"/>
<keyword evidence="3" id="KW-0067">ATP-binding</keyword>
<dbReference type="Pfam" id="PF17850">
    <property type="entry name" value="CysA_C_terminal"/>
    <property type="match status" value="1"/>
</dbReference>
<dbReference type="SUPFAM" id="SSF50331">
    <property type="entry name" value="MOP-like"/>
    <property type="match status" value="1"/>
</dbReference>
<organism evidence="3 4">
    <name type="scientific">Nitrosomonas communis</name>
    <dbReference type="NCBI Taxonomy" id="44574"/>
    <lineage>
        <taxon>Bacteria</taxon>
        <taxon>Pseudomonadati</taxon>
        <taxon>Pseudomonadota</taxon>
        <taxon>Betaproteobacteria</taxon>
        <taxon>Nitrosomonadales</taxon>
        <taxon>Nitrosomonadaceae</taxon>
        <taxon>Nitrosomonas</taxon>
    </lineage>
</organism>
<feature type="domain" description="CysA C-terminal regulatory" evidence="2">
    <location>
        <begin position="1"/>
        <end position="38"/>
    </location>
</feature>
<evidence type="ECO:0000313" key="3">
    <source>
        <dbReference type="EMBL" id="SFM49308.1"/>
    </source>
</evidence>
<protein>
    <submittedName>
        <fullName evidence="3">Sulfate transport system ATP-binding protein</fullName>
    </submittedName>
</protein>
<evidence type="ECO:0000259" key="1">
    <source>
        <dbReference type="Pfam" id="PF12857"/>
    </source>
</evidence>
<dbReference type="AlphaFoldDB" id="A0A1I4RAI9"/>
<dbReference type="Pfam" id="PF12857">
    <property type="entry name" value="TOBE_3"/>
    <property type="match status" value="1"/>
</dbReference>
<keyword evidence="3" id="KW-0547">Nucleotide-binding</keyword>
<dbReference type="RefSeq" id="WP_177198117.1">
    <property type="nucleotide sequence ID" value="NZ_FOUB01000031.1"/>
</dbReference>
<dbReference type="InterPro" id="IPR024765">
    <property type="entry name" value="TOBE-like"/>
</dbReference>
<reference evidence="4" key="1">
    <citation type="submission" date="2016-10" db="EMBL/GenBank/DDBJ databases">
        <authorList>
            <person name="Varghese N."/>
            <person name="Submissions S."/>
        </authorList>
    </citation>
    <scope>NUCLEOTIDE SEQUENCE [LARGE SCALE GENOMIC DNA]</scope>
    <source>
        <strain evidence="4">Nm44</strain>
    </source>
</reference>
<accession>A0A1I4RAI9</accession>
<evidence type="ECO:0000313" key="4">
    <source>
        <dbReference type="Proteomes" id="UP000183287"/>
    </source>
</evidence>
<keyword evidence="4" id="KW-1185">Reference proteome</keyword>
<name>A0A1I4RAI9_9PROT</name>
<dbReference type="InterPro" id="IPR008995">
    <property type="entry name" value="Mo/tungstate-bd_C_term_dom"/>
</dbReference>